<accession>A0A1H1T2F4</accession>
<dbReference type="EMBL" id="LT629749">
    <property type="protein sequence ID" value="SDS54328.1"/>
    <property type="molecule type" value="Genomic_DNA"/>
</dbReference>
<protein>
    <recommendedName>
        <fullName evidence="4">Integral membrane protein</fullName>
    </recommendedName>
</protein>
<proteinExistence type="predicted"/>
<keyword evidence="1" id="KW-1133">Transmembrane helix</keyword>
<evidence type="ECO:0008006" key="4">
    <source>
        <dbReference type="Google" id="ProtNLM"/>
    </source>
</evidence>
<keyword evidence="1" id="KW-0472">Membrane</keyword>
<gene>
    <name evidence="2" type="ORF">SAMN04488543_1931</name>
</gene>
<feature type="transmembrane region" description="Helical" evidence="1">
    <location>
        <begin position="64"/>
        <end position="84"/>
    </location>
</feature>
<name>A0A1H1T2F4_9ACTN</name>
<sequence length="155" mass="16127">MTLTYRSLASVLLITATVMSAAFQLYRASLGTAEEVDRFGPDAAVAYGCFIVVAVVVRGDRTWAWTATALLLVAVLVYGVTVYYPTVHAARPMGLLDWVEGTLYTGLLLAALGCALLRLTGTTVAPSRSGVTSARGSALDAAGEAASQPASTRPV</sequence>
<organism evidence="2 3">
    <name type="scientific">Friedmanniella luteola</name>
    <dbReference type="NCBI Taxonomy" id="546871"/>
    <lineage>
        <taxon>Bacteria</taxon>
        <taxon>Bacillati</taxon>
        <taxon>Actinomycetota</taxon>
        <taxon>Actinomycetes</taxon>
        <taxon>Propionibacteriales</taxon>
        <taxon>Nocardioidaceae</taxon>
        <taxon>Friedmanniella</taxon>
    </lineage>
</organism>
<keyword evidence="3" id="KW-1185">Reference proteome</keyword>
<dbReference type="RefSeq" id="WP_091412436.1">
    <property type="nucleotide sequence ID" value="NZ_LT629749.1"/>
</dbReference>
<keyword evidence="1" id="KW-0812">Transmembrane</keyword>
<evidence type="ECO:0000313" key="3">
    <source>
        <dbReference type="Proteomes" id="UP000199092"/>
    </source>
</evidence>
<feature type="transmembrane region" description="Helical" evidence="1">
    <location>
        <begin position="104"/>
        <end position="125"/>
    </location>
</feature>
<feature type="transmembrane region" description="Helical" evidence="1">
    <location>
        <begin position="38"/>
        <end position="57"/>
    </location>
</feature>
<dbReference type="AlphaFoldDB" id="A0A1H1T2F4"/>
<dbReference type="Proteomes" id="UP000199092">
    <property type="component" value="Chromosome I"/>
</dbReference>
<evidence type="ECO:0000256" key="1">
    <source>
        <dbReference type="SAM" id="Phobius"/>
    </source>
</evidence>
<reference evidence="2 3" key="1">
    <citation type="submission" date="2016-10" db="EMBL/GenBank/DDBJ databases">
        <authorList>
            <person name="de Groot N.N."/>
        </authorList>
    </citation>
    <scope>NUCLEOTIDE SEQUENCE [LARGE SCALE GENOMIC DNA]</scope>
    <source>
        <strain evidence="2 3">DSM 21741</strain>
    </source>
</reference>
<evidence type="ECO:0000313" key="2">
    <source>
        <dbReference type="EMBL" id="SDS54328.1"/>
    </source>
</evidence>